<evidence type="ECO:0000256" key="1">
    <source>
        <dbReference type="SAM" id="MobiDB-lite"/>
    </source>
</evidence>
<feature type="region of interest" description="Disordered" evidence="1">
    <location>
        <begin position="98"/>
        <end position="117"/>
    </location>
</feature>
<protein>
    <submittedName>
        <fullName evidence="2">Uncharacterized protein</fullName>
    </submittedName>
</protein>
<sequence length="117" mass="13027">MAGPTKTYPRRELSSEPFGDQLDVVEKKLIESQNVPLVYMNSRRKPIIKHFSNEVPVFHGIPSGQPPVQRTPMVAQPSWASTPRSNFDPFAPEFHVGSTPNIWGNNGQQKTAASVWG</sequence>
<dbReference type="EMBL" id="OZ004256">
    <property type="protein sequence ID" value="CAK7902992.1"/>
    <property type="molecule type" value="Genomic_DNA"/>
</dbReference>
<evidence type="ECO:0000313" key="2">
    <source>
        <dbReference type="EMBL" id="CAK7902992.1"/>
    </source>
</evidence>
<evidence type="ECO:0000313" key="3">
    <source>
        <dbReference type="Proteomes" id="UP001497600"/>
    </source>
</evidence>
<proteinExistence type="predicted"/>
<feature type="region of interest" description="Disordered" evidence="1">
    <location>
        <begin position="59"/>
        <end position="86"/>
    </location>
</feature>
<gene>
    <name evidence="2" type="ORF">CAAN4_D02498</name>
</gene>
<reference evidence="2 3" key="1">
    <citation type="submission" date="2024-01" db="EMBL/GenBank/DDBJ databases">
        <authorList>
            <consortium name="Genoscope - CEA"/>
            <person name="William W."/>
        </authorList>
    </citation>
    <scope>NUCLEOTIDE SEQUENCE [LARGE SCALE GENOMIC DNA]</scope>
    <source>
        <strain evidence="2 3">29B2s-10</strain>
    </source>
</reference>
<accession>A0ABP0EA94</accession>
<dbReference type="Proteomes" id="UP001497600">
    <property type="component" value="Chromosome D"/>
</dbReference>
<name>A0ABP0EA94_9ASCO</name>
<keyword evidence="3" id="KW-1185">Reference proteome</keyword>
<organism evidence="2 3">
    <name type="scientific">[Candida] anglica</name>
    <dbReference type="NCBI Taxonomy" id="148631"/>
    <lineage>
        <taxon>Eukaryota</taxon>
        <taxon>Fungi</taxon>
        <taxon>Dikarya</taxon>
        <taxon>Ascomycota</taxon>
        <taxon>Saccharomycotina</taxon>
        <taxon>Pichiomycetes</taxon>
        <taxon>Debaryomycetaceae</taxon>
        <taxon>Kurtzmaniella</taxon>
    </lineage>
</organism>